<dbReference type="Proteomes" id="UP000051530">
    <property type="component" value="Unassembled WGS sequence"/>
</dbReference>
<dbReference type="AlphaFoldDB" id="A0A0R0LR58"/>
<comment type="caution">
    <text evidence="1">The sequence shown here is derived from an EMBL/GenBank/DDBJ whole genome shotgun (WGS) entry which is preliminary data.</text>
</comment>
<accession>A0A0R0LR58</accession>
<dbReference type="VEuPathDB" id="MicrosporidiaDB:M153_153150002"/>
<evidence type="ECO:0000313" key="1">
    <source>
        <dbReference type="EMBL" id="KRH91993.1"/>
    </source>
</evidence>
<feature type="non-terminal residue" evidence="1">
    <location>
        <position position="1"/>
    </location>
</feature>
<gene>
    <name evidence="1" type="ORF">M153_153150002</name>
</gene>
<protein>
    <submittedName>
        <fullName evidence="1">Uncharacterized protein</fullName>
    </submittedName>
</protein>
<dbReference type="EMBL" id="LGUB01001320">
    <property type="protein sequence ID" value="KRH91993.1"/>
    <property type="molecule type" value="Genomic_DNA"/>
</dbReference>
<evidence type="ECO:0000313" key="2">
    <source>
        <dbReference type="Proteomes" id="UP000051530"/>
    </source>
</evidence>
<keyword evidence="2" id="KW-1185">Reference proteome</keyword>
<sequence>SVLQMPSFMIIFKRYFLQRTQNVNSYCFSIKLEMFELSVLTVC</sequence>
<reference evidence="1 2" key="1">
    <citation type="submission" date="2015-07" db="EMBL/GenBank/DDBJ databases">
        <title>The genome of Pseudoloma neurophilia, a relevant intracellular parasite of the zebrafish.</title>
        <authorList>
            <person name="Ndikumana S."/>
            <person name="Pelin A."/>
            <person name="Sanders J."/>
            <person name="Corradi N."/>
        </authorList>
    </citation>
    <scope>NUCLEOTIDE SEQUENCE [LARGE SCALE GENOMIC DNA]</scope>
    <source>
        <strain evidence="1 2">MK1</strain>
    </source>
</reference>
<proteinExistence type="predicted"/>
<name>A0A0R0LR58_9MICR</name>
<organism evidence="1 2">
    <name type="scientific">Pseudoloma neurophilia</name>
    <dbReference type="NCBI Taxonomy" id="146866"/>
    <lineage>
        <taxon>Eukaryota</taxon>
        <taxon>Fungi</taxon>
        <taxon>Fungi incertae sedis</taxon>
        <taxon>Microsporidia</taxon>
        <taxon>Pseudoloma</taxon>
    </lineage>
</organism>